<proteinExistence type="predicted"/>
<reference evidence="2 3" key="1">
    <citation type="submission" date="2019-10" db="EMBL/GenBank/DDBJ databases">
        <authorList>
            <person name="Palmer J.M."/>
        </authorList>
    </citation>
    <scope>NUCLEOTIDE SEQUENCE [LARGE SCALE GENOMIC DNA]</scope>
    <source>
        <strain evidence="2 3">TWF694</strain>
    </source>
</reference>
<feature type="region of interest" description="Disordered" evidence="1">
    <location>
        <begin position="1"/>
        <end position="35"/>
    </location>
</feature>
<dbReference type="AlphaFoldDB" id="A0AAV9XG93"/>
<comment type="caution">
    <text evidence="2">The sequence shown here is derived from an EMBL/GenBank/DDBJ whole genome shotgun (WGS) entry which is preliminary data.</text>
</comment>
<evidence type="ECO:0008006" key="4">
    <source>
        <dbReference type="Google" id="ProtNLM"/>
    </source>
</evidence>
<dbReference type="Proteomes" id="UP001365542">
    <property type="component" value="Unassembled WGS sequence"/>
</dbReference>
<sequence length="376" mass="43201">MANAAKDIPDVESASEFSDDGNATDTTEVATEGLSDASIPTEKRDIIFKDITLELKTSSAYPICEKYDLILLLTSGSLLAEFQVSKEILSRSSSEIERMITAKPTSWCIREGKKVQYINICGSKEALMRILYILHFQAGDDLYGLEFDEVIEIAALCELYSWSRSIHPWPRIWWESYERYAMRPGYEDWLYLTQVFGGLYTAENLINDLILDCKPSPKLSLSILRDGEEVSTRRWCLTDRKKVLDGRLAQIEQMLKLLRCVYERFRSPNFGYEKFCDDPICGYIARGSLLNCLEDRGLARFIETVEVKNEKGQKKETETQELRYQLSAKDWEGSVNDLLEVFKNVELDTLGERLPKHDCDMEDILDSILSYEPCLE</sequence>
<protein>
    <recommendedName>
        <fullName evidence="4">BTB domain-containing protein</fullName>
    </recommendedName>
</protein>
<keyword evidence="3" id="KW-1185">Reference proteome</keyword>
<dbReference type="EMBL" id="JAVHJO010000004">
    <property type="protein sequence ID" value="KAK6540627.1"/>
    <property type="molecule type" value="Genomic_DNA"/>
</dbReference>
<accession>A0AAV9XG93</accession>
<gene>
    <name evidence="2" type="ORF">TWF694_008021</name>
</gene>
<evidence type="ECO:0000256" key="1">
    <source>
        <dbReference type="SAM" id="MobiDB-lite"/>
    </source>
</evidence>
<name>A0AAV9XG93_9PEZI</name>
<organism evidence="2 3">
    <name type="scientific">Orbilia ellipsospora</name>
    <dbReference type="NCBI Taxonomy" id="2528407"/>
    <lineage>
        <taxon>Eukaryota</taxon>
        <taxon>Fungi</taxon>
        <taxon>Dikarya</taxon>
        <taxon>Ascomycota</taxon>
        <taxon>Pezizomycotina</taxon>
        <taxon>Orbiliomycetes</taxon>
        <taxon>Orbiliales</taxon>
        <taxon>Orbiliaceae</taxon>
        <taxon>Orbilia</taxon>
    </lineage>
</organism>
<evidence type="ECO:0000313" key="2">
    <source>
        <dbReference type="EMBL" id="KAK6540627.1"/>
    </source>
</evidence>
<evidence type="ECO:0000313" key="3">
    <source>
        <dbReference type="Proteomes" id="UP001365542"/>
    </source>
</evidence>